<protein>
    <submittedName>
        <fullName evidence="2">IS982 family transposase</fullName>
    </submittedName>
</protein>
<dbReference type="GO" id="GO:0004803">
    <property type="term" value="F:transposase activity"/>
    <property type="evidence" value="ECO:0007669"/>
    <property type="project" value="InterPro"/>
</dbReference>
<dbReference type="InterPro" id="IPR002559">
    <property type="entry name" value="Transposase_11"/>
</dbReference>
<evidence type="ECO:0000259" key="1">
    <source>
        <dbReference type="Pfam" id="PF01609"/>
    </source>
</evidence>
<dbReference type="NCBIfam" id="NF033520">
    <property type="entry name" value="transpos_IS982"/>
    <property type="match status" value="1"/>
</dbReference>
<dbReference type="GO" id="GO:0003677">
    <property type="term" value="F:DNA binding"/>
    <property type="evidence" value="ECO:0007669"/>
    <property type="project" value="InterPro"/>
</dbReference>
<dbReference type="RefSeq" id="WP_011403135.1">
    <property type="nucleotide sequence ID" value="NC_007677.1"/>
</dbReference>
<dbReference type="OrthoDB" id="127583at2"/>
<keyword evidence="3" id="KW-1185">Reference proteome</keyword>
<reference evidence="2 3" key="1">
    <citation type="journal article" date="2005" name="Proc. Natl. Acad. Sci. U.S.A.">
        <title>The genome of Salinibacter ruber: convergence and gene exchange among hyperhalophilic bacteria and archaea.</title>
        <authorList>
            <person name="Mongodin E.F."/>
            <person name="Nelson K.E."/>
            <person name="Daugherty S."/>
            <person name="Deboy R.T."/>
            <person name="Wister J."/>
            <person name="Khouri H."/>
            <person name="Weidman J."/>
            <person name="Walsh D.A."/>
            <person name="Papke R.T."/>
            <person name="Sanchez Perez G."/>
            <person name="Sharma A.K."/>
            <person name="Nesbo C.L."/>
            <person name="MacLeod D."/>
            <person name="Bapteste E."/>
            <person name="Doolittle W.F."/>
            <person name="Charlebois R.L."/>
            <person name="Legault B."/>
            <person name="Rodriguez-Valera F."/>
        </authorList>
    </citation>
    <scope>NUCLEOTIDE SEQUENCE [LARGE SCALE GENOMIC DNA]</scope>
    <source>
        <strain evidence="3">DSM 13855 / CECT 5946 / M31</strain>
    </source>
</reference>
<feature type="domain" description="Transposase IS4-like" evidence="1">
    <location>
        <begin position="116"/>
        <end position="294"/>
    </location>
</feature>
<dbReference type="KEGG" id="sru:SRU_0356"/>
<evidence type="ECO:0000313" key="2">
    <source>
        <dbReference type="EMBL" id="ABC44131.1"/>
    </source>
</evidence>
<organism evidence="2 3">
    <name type="scientific">Salinibacter ruber (strain DSM 13855 / M31)</name>
    <dbReference type="NCBI Taxonomy" id="309807"/>
    <lineage>
        <taxon>Bacteria</taxon>
        <taxon>Pseudomonadati</taxon>
        <taxon>Rhodothermota</taxon>
        <taxon>Rhodothermia</taxon>
        <taxon>Rhodothermales</taxon>
        <taxon>Salinibacteraceae</taxon>
        <taxon>Salinibacter</taxon>
    </lineage>
</organism>
<accession>Q2S5M9</accession>
<dbReference type="EMBL" id="CP000159">
    <property type="protein sequence ID" value="ABC44131.1"/>
    <property type="molecule type" value="Genomic_DNA"/>
</dbReference>
<dbReference type="EnsemblBacteria" id="ABC44131">
    <property type="protein sequence ID" value="ABC44131"/>
    <property type="gene ID" value="SRU_0356"/>
</dbReference>
<dbReference type="Pfam" id="PF01609">
    <property type="entry name" value="DDE_Tnp_1"/>
    <property type="match status" value="1"/>
</dbReference>
<dbReference type="AlphaFoldDB" id="Q2S5M9"/>
<dbReference type="eggNOG" id="COG3039">
    <property type="taxonomic scope" value="Bacteria"/>
</dbReference>
<proteinExistence type="predicted"/>
<evidence type="ECO:0000313" key="3">
    <source>
        <dbReference type="Proteomes" id="UP000008674"/>
    </source>
</evidence>
<dbReference type="STRING" id="309807.SRU_0356"/>
<dbReference type="Proteomes" id="UP000008674">
    <property type="component" value="Chromosome"/>
</dbReference>
<dbReference type="GO" id="GO:0006313">
    <property type="term" value="P:DNA transposition"/>
    <property type="evidence" value="ECO:0007669"/>
    <property type="project" value="InterPro"/>
</dbReference>
<sequence>MIEPTLSTEELFLILYCIVDDLYPEVAPDWVRFRRSTNQMGLSDSEVITLSIMQEGRSNDSELSFHRVVKKDYLHLFPGLISRSRYHRRRKNLMGIQREMLRSLMNRFRLLAMWLSMDSAPITTAESPRWKSAQMSIWAAEAGFSPSKRQFFLGFRLHLLVSSTGAICDFVLSPANVGERRAQGHLLDVEAAWQQKQSALYSEARPVLADNGYCGDWLTGLFGKNGGALWYALRRSKEAASREEATLRAWHRGLRARIESVFGSLQDQFQMEETRARSVWGIMTRTVAKLLAYMVGFLANELLGRPGTALKSLYR</sequence>
<gene>
    <name evidence="2" type="ordered locus">SRU_0356</name>
</gene>
<name>Q2S5M9_SALRD</name>
<dbReference type="HOGENOM" id="CLU_073308_2_2_10"/>